<comment type="caution">
    <text evidence="1">The sequence shown here is derived from an EMBL/GenBank/DDBJ whole genome shotgun (WGS) entry which is preliminary data.</text>
</comment>
<protein>
    <submittedName>
        <fullName evidence="1">Uncharacterized protein</fullName>
    </submittedName>
</protein>
<gene>
    <name evidence="1" type="ORF">FA95DRAFT_1606351</name>
</gene>
<dbReference type="Proteomes" id="UP000814033">
    <property type="component" value="Unassembled WGS sequence"/>
</dbReference>
<proteinExistence type="predicted"/>
<keyword evidence="2" id="KW-1185">Reference proteome</keyword>
<reference evidence="1" key="2">
    <citation type="journal article" date="2022" name="New Phytol.">
        <title>Evolutionary transition to the ectomycorrhizal habit in the genomes of a hyperdiverse lineage of mushroom-forming fungi.</title>
        <authorList>
            <person name="Looney B."/>
            <person name="Miyauchi S."/>
            <person name="Morin E."/>
            <person name="Drula E."/>
            <person name="Courty P.E."/>
            <person name="Kohler A."/>
            <person name="Kuo A."/>
            <person name="LaButti K."/>
            <person name="Pangilinan J."/>
            <person name="Lipzen A."/>
            <person name="Riley R."/>
            <person name="Andreopoulos W."/>
            <person name="He G."/>
            <person name="Johnson J."/>
            <person name="Nolan M."/>
            <person name="Tritt A."/>
            <person name="Barry K.W."/>
            <person name="Grigoriev I.V."/>
            <person name="Nagy L.G."/>
            <person name="Hibbett D."/>
            <person name="Henrissat B."/>
            <person name="Matheny P.B."/>
            <person name="Labbe J."/>
            <person name="Martin F.M."/>
        </authorList>
    </citation>
    <scope>NUCLEOTIDE SEQUENCE</scope>
    <source>
        <strain evidence="1">FP105234-sp</strain>
    </source>
</reference>
<name>A0ACB8RS21_9AGAM</name>
<sequence length="852" mass="95763">MSTQKARNEHAEANKRIDEVPGRTEPDSERGNDERSLPEQSGEKDAGTSGGEVGETSASKDKGKQKAIRPESPRNSGEDAREELMKVMEEFAQTIDENISVTNGAIDMATEAMKRANAARDSTQQLRERWTRIRDKLRTYNGLEIRDEGQPKFKYLGITHTLAELLAPRGEGESAKSHAYREEVAKGYFEWKKMARDKLISMYENLRTEKEMEEENLTRDLERGAAVYGSIEAATRVWDESLKRGEREAFKNRPREGMSRRNEAAGEDRHTDRRTASEPVGNRDQERGQHRRDERDDRYDERRNGGDWDDQADSRRNEDDGRDDRADDRRRGGERTWNAGGAPGGGDHDDSSDDDNGSFHGRRNALPRSDANNGRGRANDANRREITPDYQAGGRDSAAVTKIRQTVREGLTEELPELPKGFKVPVLPKYDGSDKPERFGTFTSDFMTWIQLSRLVDPKYRAAQIMSLGTALEGEASEWYMQEIKDPERQKRIWTLEEAIVAPYGRFIHKASIQEAFVNFRRTRYDPNRGLVAYYKDLRKWAQRMAEHPDSYTFNRKLMQGMPQHLLGPAMLSRNLSAEYSTAEEIMDAVIAVQDRDEFLSTLTRGKRVITDETQPAIRKVPAFRNRQTGARARLRNSDASPNKLAADQPASGSGAMRTGIASRGHDGRNAPVSHNKPSNPGRFDTRNRASGSNRPKPNGGAGVTCCACGQVGHYSSDPKCPQYGKAPQVPRLHAVDVTAGDAGGDEGEAPSLHAVVEVEDDDESIGQRAHDDDVIEVYSEYESEYDGSQYDTDEELAVNTEYETDDKFDDVQYFGGMTLGADRRQAEQDMLEEEQLRIQHPEGIGDLPSTA</sequence>
<dbReference type="EMBL" id="MU275911">
    <property type="protein sequence ID" value="KAI0047079.1"/>
    <property type="molecule type" value="Genomic_DNA"/>
</dbReference>
<organism evidence="1 2">
    <name type="scientific">Auriscalpium vulgare</name>
    <dbReference type="NCBI Taxonomy" id="40419"/>
    <lineage>
        <taxon>Eukaryota</taxon>
        <taxon>Fungi</taxon>
        <taxon>Dikarya</taxon>
        <taxon>Basidiomycota</taxon>
        <taxon>Agaricomycotina</taxon>
        <taxon>Agaricomycetes</taxon>
        <taxon>Russulales</taxon>
        <taxon>Auriscalpiaceae</taxon>
        <taxon>Auriscalpium</taxon>
    </lineage>
</organism>
<reference evidence="1" key="1">
    <citation type="submission" date="2021-02" db="EMBL/GenBank/DDBJ databases">
        <authorList>
            <consortium name="DOE Joint Genome Institute"/>
            <person name="Ahrendt S."/>
            <person name="Looney B.P."/>
            <person name="Miyauchi S."/>
            <person name="Morin E."/>
            <person name="Drula E."/>
            <person name="Courty P.E."/>
            <person name="Chicoki N."/>
            <person name="Fauchery L."/>
            <person name="Kohler A."/>
            <person name="Kuo A."/>
            <person name="Labutti K."/>
            <person name="Pangilinan J."/>
            <person name="Lipzen A."/>
            <person name="Riley R."/>
            <person name="Andreopoulos W."/>
            <person name="He G."/>
            <person name="Johnson J."/>
            <person name="Barry K.W."/>
            <person name="Grigoriev I.V."/>
            <person name="Nagy L."/>
            <person name="Hibbett D."/>
            <person name="Henrissat B."/>
            <person name="Matheny P.B."/>
            <person name="Labbe J."/>
            <person name="Martin F."/>
        </authorList>
    </citation>
    <scope>NUCLEOTIDE SEQUENCE</scope>
    <source>
        <strain evidence="1">FP105234-sp</strain>
    </source>
</reference>
<evidence type="ECO:0000313" key="1">
    <source>
        <dbReference type="EMBL" id="KAI0047079.1"/>
    </source>
</evidence>
<evidence type="ECO:0000313" key="2">
    <source>
        <dbReference type="Proteomes" id="UP000814033"/>
    </source>
</evidence>
<accession>A0ACB8RS21</accession>